<gene>
    <name evidence="3" type="ORF">IU449_20545</name>
</gene>
<keyword evidence="4" id="KW-1185">Reference proteome</keyword>
<accession>A0ABS0DEL3</accession>
<feature type="compositionally biased region" description="Low complexity" evidence="1">
    <location>
        <begin position="19"/>
        <end position="32"/>
    </location>
</feature>
<evidence type="ECO:0000256" key="1">
    <source>
        <dbReference type="SAM" id="MobiDB-lite"/>
    </source>
</evidence>
<protein>
    <submittedName>
        <fullName evidence="3">DUF2142 domain-containing protein</fullName>
    </submittedName>
</protein>
<sequence length="582" mass="62619">MTRSTDRDTAVPGESDSTAAADAENPAAAEIETPNSAAETDPDSAIVPAPDRTAPVAEPTRLDGTARQDTTAQDGRARNDEAVARAPGRTRVLAGRAHRRFGGATIAFVVLAAIFGAVFSIITPPFWGHDEITQFGRAYQVAHGGFLPTEIDDERGVAYGHVVPVEIDDLMGYAMGDYRENPDEPGAMVADPMVYERMRAAEVGDEQRTLWFTNTAAYSPVAYVPAAVGIRAGEALGLDVGGMVLLTRLAGLLSYLLVVGFALYALRAYRIQWLAFTVAVLPIAIFQAGTVTADTMTNALALLVSALLVKGLFLGREYSRAETLAYLAATLLLPLSKPTYILLAMLIVLVPVRRFAFFGKVADSGFDWRRLVPWAFAGVGGASFLAWTAVAAPTGEGMGLMRPQHQWYTVQPDEQLGEILGDPIGFLEVFRDSLIYRDQLWFTQFFGELGFAYIEVPATAVLGCLLALAVGVGIGDRMDAASATRWRTTLIALTIAAGVAMIYVTLYMSFTPVGYYIIDGVQGRYFVPLALLAFAALLRWMPLRLSDAQGRTPVFGPSIVVVSATTVALVATVVKYHTIVWG</sequence>
<reference evidence="3 4" key="1">
    <citation type="submission" date="2020-10" db="EMBL/GenBank/DDBJ databases">
        <title>Identification of Nocardia species via Next-generation sequencing and recognition of intraspecies genetic diversity.</title>
        <authorList>
            <person name="Li P."/>
            <person name="Li P."/>
            <person name="Lu B."/>
        </authorList>
    </citation>
    <scope>NUCLEOTIDE SEQUENCE [LARGE SCALE GENOMIC DNA]</scope>
    <source>
        <strain evidence="3 4">BJ06-0143</strain>
    </source>
</reference>
<feature type="transmembrane region" description="Helical" evidence="2">
    <location>
        <begin position="273"/>
        <end position="290"/>
    </location>
</feature>
<keyword evidence="2" id="KW-0812">Transmembrane</keyword>
<feature type="transmembrane region" description="Helical" evidence="2">
    <location>
        <begin position="554"/>
        <end position="574"/>
    </location>
</feature>
<keyword evidence="2" id="KW-0472">Membrane</keyword>
<dbReference type="Pfam" id="PF09913">
    <property type="entry name" value="DUF2142"/>
    <property type="match status" value="1"/>
</dbReference>
<feature type="transmembrane region" description="Helical" evidence="2">
    <location>
        <begin position="490"/>
        <end position="518"/>
    </location>
</feature>
<organism evidence="3 4">
    <name type="scientific">Nocardia higoensis</name>
    <dbReference type="NCBI Taxonomy" id="228599"/>
    <lineage>
        <taxon>Bacteria</taxon>
        <taxon>Bacillati</taxon>
        <taxon>Actinomycetota</taxon>
        <taxon>Actinomycetes</taxon>
        <taxon>Mycobacteriales</taxon>
        <taxon>Nocardiaceae</taxon>
        <taxon>Nocardia</taxon>
    </lineage>
</organism>
<feature type="transmembrane region" description="Helical" evidence="2">
    <location>
        <begin position="326"/>
        <end position="351"/>
    </location>
</feature>
<feature type="transmembrane region" description="Helical" evidence="2">
    <location>
        <begin position="371"/>
        <end position="392"/>
    </location>
</feature>
<feature type="region of interest" description="Disordered" evidence="1">
    <location>
        <begin position="1"/>
        <end position="81"/>
    </location>
</feature>
<dbReference type="EMBL" id="JADLQN010000003">
    <property type="protein sequence ID" value="MBF6356903.1"/>
    <property type="molecule type" value="Genomic_DNA"/>
</dbReference>
<feature type="transmembrane region" description="Helical" evidence="2">
    <location>
        <begin position="245"/>
        <end position="266"/>
    </location>
</feature>
<evidence type="ECO:0000313" key="3">
    <source>
        <dbReference type="EMBL" id="MBF6356903.1"/>
    </source>
</evidence>
<evidence type="ECO:0000313" key="4">
    <source>
        <dbReference type="Proteomes" id="UP000707731"/>
    </source>
</evidence>
<keyword evidence="2" id="KW-1133">Transmembrane helix</keyword>
<evidence type="ECO:0000256" key="2">
    <source>
        <dbReference type="SAM" id="Phobius"/>
    </source>
</evidence>
<feature type="transmembrane region" description="Helical" evidence="2">
    <location>
        <begin position="445"/>
        <end position="470"/>
    </location>
</feature>
<dbReference type="InterPro" id="IPR018674">
    <property type="entry name" value="DUF2142_membrane"/>
</dbReference>
<comment type="caution">
    <text evidence="3">The sequence shown here is derived from an EMBL/GenBank/DDBJ whole genome shotgun (WGS) entry which is preliminary data.</text>
</comment>
<feature type="transmembrane region" description="Helical" evidence="2">
    <location>
        <begin position="525"/>
        <end position="542"/>
    </location>
</feature>
<proteinExistence type="predicted"/>
<dbReference type="Proteomes" id="UP000707731">
    <property type="component" value="Unassembled WGS sequence"/>
</dbReference>
<feature type="transmembrane region" description="Helical" evidence="2">
    <location>
        <begin position="101"/>
        <end position="122"/>
    </location>
</feature>
<name>A0ABS0DEL3_9NOCA</name>
<dbReference type="RefSeq" id="WP_195003710.1">
    <property type="nucleotide sequence ID" value="NZ_JADLQN010000003.1"/>
</dbReference>